<dbReference type="GO" id="GO:0008381">
    <property type="term" value="F:mechanosensitive monoatomic ion channel activity"/>
    <property type="evidence" value="ECO:0007669"/>
    <property type="project" value="TreeGrafter"/>
</dbReference>
<feature type="transmembrane region" description="Helical" evidence="6">
    <location>
        <begin position="456"/>
        <end position="474"/>
    </location>
</feature>
<feature type="transmembrane region" description="Helical" evidence="6">
    <location>
        <begin position="409"/>
        <end position="435"/>
    </location>
</feature>
<gene>
    <name evidence="8" type="ORF">TCAL_07570</name>
</gene>
<feature type="transmembrane region" description="Helical" evidence="6">
    <location>
        <begin position="523"/>
        <end position="546"/>
    </location>
</feature>
<accession>A0A553PKF9</accession>
<comment type="caution">
    <text evidence="8">The sequence shown here is derived from an EMBL/GenBank/DDBJ whole genome shotgun (WGS) entry which is preliminary data.</text>
</comment>
<reference evidence="8 9" key="1">
    <citation type="journal article" date="2018" name="Nat. Ecol. Evol.">
        <title>Genomic signatures of mitonuclear coevolution across populations of Tigriopus californicus.</title>
        <authorList>
            <person name="Barreto F.S."/>
            <person name="Watson E.T."/>
            <person name="Lima T.G."/>
            <person name="Willett C.S."/>
            <person name="Edmands S."/>
            <person name="Li W."/>
            <person name="Burton R.S."/>
        </authorList>
    </citation>
    <scope>NUCLEOTIDE SEQUENCE [LARGE SCALE GENOMIC DNA]</scope>
    <source>
        <strain evidence="8 9">San Diego</strain>
    </source>
</reference>
<evidence type="ECO:0000256" key="5">
    <source>
        <dbReference type="ARBA" id="ARBA00023136"/>
    </source>
</evidence>
<dbReference type="AlphaFoldDB" id="A0A553PKF9"/>
<name>A0A553PKF9_TIGCA</name>
<evidence type="ECO:0000256" key="3">
    <source>
        <dbReference type="ARBA" id="ARBA00022692"/>
    </source>
</evidence>
<protein>
    <recommendedName>
        <fullName evidence="7">TMC domain-containing protein</fullName>
    </recommendedName>
</protein>
<evidence type="ECO:0000256" key="4">
    <source>
        <dbReference type="ARBA" id="ARBA00022989"/>
    </source>
</evidence>
<feature type="transmembrane region" description="Helical" evidence="6">
    <location>
        <begin position="178"/>
        <end position="203"/>
    </location>
</feature>
<dbReference type="OMA" id="WIGMFYS"/>
<organism evidence="8 9">
    <name type="scientific">Tigriopus californicus</name>
    <name type="common">Marine copepod</name>
    <dbReference type="NCBI Taxonomy" id="6832"/>
    <lineage>
        <taxon>Eukaryota</taxon>
        <taxon>Metazoa</taxon>
        <taxon>Ecdysozoa</taxon>
        <taxon>Arthropoda</taxon>
        <taxon>Crustacea</taxon>
        <taxon>Multicrustacea</taxon>
        <taxon>Hexanauplia</taxon>
        <taxon>Copepoda</taxon>
        <taxon>Harpacticoida</taxon>
        <taxon>Harpacticidae</taxon>
        <taxon>Tigriopus</taxon>
    </lineage>
</organism>
<keyword evidence="9" id="KW-1185">Reference proteome</keyword>
<comment type="subcellular location">
    <subcellularLocation>
        <location evidence="1">Membrane</location>
        <topology evidence="1">Multi-pass membrane protein</topology>
    </subcellularLocation>
</comment>
<feature type="transmembrane region" description="Helical" evidence="6">
    <location>
        <begin position="237"/>
        <end position="257"/>
    </location>
</feature>
<proteinExistence type="inferred from homology"/>
<dbReference type="GO" id="GO:0005886">
    <property type="term" value="C:plasma membrane"/>
    <property type="evidence" value="ECO:0007669"/>
    <property type="project" value="InterPro"/>
</dbReference>
<dbReference type="PANTHER" id="PTHR23302:SF24">
    <property type="entry name" value="TMC DOMAIN-CONTAINING PROTEIN"/>
    <property type="match status" value="1"/>
</dbReference>
<dbReference type="STRING" id="6832.A0A553PKF9"/>
<dbReference type="Proteomes" id="UP000318571">
    <property type="component" value="Chromosome 11"/>
</dbReference>
<evidence type="ECO:0000313" key="8">
    <source>
        <dbReference type="EMBL" id="TRY78163.1"/>
    </source>
</evidence>
<keyword evidence="4 6" id="KW-1133">Transmembrane helix</keyword>
<evidence type="ECO:0000256" key="1">
    <source>
        <dbReference type="ARBA" id="ARBA00004141"/>
    </source>
</evidence>
<keyword evidence="3 6" id="KW-0812">Transmembrane</keyword>
<evidence type="ECO:0000256" key="2">
    <source>
        <dbReference type="ARBA" id="ARBA00006510"/>
    </source>
</evidence>
<evidence type="ECO:0000259" key="7">
    <source>
        <dbReference type="Pfam" id="PF07810"/>
    </source>
</evidence>
<feature type="domain" description="TMC" evidence="7">
    <location>
        <begin position="341"/>
        <end position="444"/>
    </location>
</feature>
<feature type="transmembrane region" description="Helical" evidence="6">
    <location>
        <begin position="277"/>
        <end position="295"/>
    </location>
</feature>
<dbReference type="Pfam" id="PF07810">
    <property type="entry name" value="TMC"/>
    <property type="match status" value="1"/>
</dbReference>
<comment type="similarity">
    <text evidence="2">Belongs to the TMC family.</text>
</comment>
<dbReference type="InterPro" id="IPR038900">
    <property type="entry name" value="TMC"/>
</dbReference>
<dbReference type="PANTHER" id="PTHR23302">
    <property type="entry name" value="TRANSMEMBRANE CHANNEL-RELATED"/>
    <property type="match status" value="1"/>
</dbReference>
<dbReference type="EMBL" id="VCGU01000003">
    <property type="protein sequence ID" value="TRY78163.1"/>
    <property type="molecule type" value="Genomic_DNA"/>
</dbReference>
<keyword evidence="5 6" id="KW-0472">Membrane</keyword>
<feature type="transmembrane region" description="Helical" evidence="6">
    <location>
        <begin position="90"/>
        <end position="108"/>
    </location>
</feature>
<sequence>MCDVSDPNDGLHLPWVPLSNASECCNIQYNNGNTGFNFENLNFGESVSKFLQDLLQGTNWMEYSVLFYGYYSGTHTFPSGDWSYNFGLEYIVVFLIVLLINLIVVVASTTKYMRTKSRTWATKSYRMSHLIFATWDHNLAQESAIKTLKKHIQTNMTGLTENIKETTKKRELKLGGKVCLWATRVFINVVILGLLGGAGYGIYQFTGILVPQWLLEQNCSNVDNTHAPSFLCFVLNYVPSLTITVANIILPLIFAFVIKFEKYSSKMELVIHLARSIVLRMASLILAFLSIYFTVNCNYTYGCKNPDGSVDILTQSSECQMPVELCSNNNVPDTPCNKQLCWESYLGRQFYQLTVVDFLGQLVVFLVDLARAKLIGSKRKNKIFKFLGSIEFTISKHVLDIVYSQTICWLAMFYAPLITLVTVIKMMLLFLLRWLYVRFVCKPTLGKQTVIQPSSLFKGFLLLAFSLSVIALAVTMKTVQPSVSCGPFRDVKCSAPDGACLIYDFVIESLRLNDSWFFPVLEFFLHPTVLWLLIVLFIVVLCFACVHGRSQKRLANVLLNELKRTNMANVKLQITSEGDQLLRASERRSTPL</sequence>
<evidence type="ECO:0000313" key="9">
    <source>
        <dbReference type="Proteomes" id="UP000318571"/>
    </source>
</evidence>
<evidence type="ECO:0000256" key="6">
    <source>
        <dbReference type="SAM" id="Phobius"/>
    </source>
</evidence>
<dbReference type="InterPro" id="IPR012496">
    <property type="entry name" value="TMC_dom"/>
</dbReference>